<accession>A0A2S7WM77</accession>
<dbReference type="CDD" id="cd00146">
    <property type="entry name" value="PKD"/>
    <property type="match status" value="1"/>
</dbReference>
<comment type="caution">
    <text evidence="2">The sequence shown here is derived from an EMBL/GenBank/DDBJ whole genome shotgun (WGS) entry which is preliminary data.</text>
</comment>
<protein>
    <recommendedName>
        <fullName evidence="1">PKD/Chitinase domain-containing protein</fullName>
    </recommendedName>
</protein>
<sequence length="733" mass="79826">MKKIKNLYKFFFLLLIVVACDEELRDISFAQSIELPSNISATYDVTQDNTGLVTITPTADSTVSYEVYFGDNTPDPAIVTQGENVQHTYAEGTYQVKIVASNLNGDKVEATQQLVVSFKAPQNLVVVIENDAAISKQVNITANADFATMYEFDSGETGVTQPVANGNIGNTISYQYATAGTYSVKVIAKGAAIATTEYAVDFEVTEILAPIVAASKPPTRNDVDVISIFSDAYTDVTLDELPTSWSVGNFEAVNLNNDNVWKLTSLDFLGMVTNYTNGIDVSAMEKLHIDYWVPEGVTNELLIKIVNTVDGGEDIESLGTTVTGSWQSIDIDMTGFDGGNLANKEKITQILIDSDGIAGVVYVDNFYFYKAPSGVSPPLLSDDFEGNGNIPAFSGDAAGANIIDNPQNNAGNFSNKILEYTDTGGQYANIQFTAPTKFDLKNGQSVFSINLYVPSSSITGNQTNQVSLKLQNSDLGGNSWQTQTEIIKTIVLDQWQTVTFDFVNDNWINLNNNGVDPDPVDRTDLDKVVIQLNSENNNDAVTGYIDDFYYGVAQVQDTAPIVKDGFEGQGTIPAWVGDAAGANTSFANPFVNADNNSATVLEYTDTGGQYANVNFTVANKFNLVNKSKFSIKIYVPSSSISGSQNNQVSLKLQNSDLGGNSWQTQTEIIKTIVLDQWQVITFDFVNDNWINLNNNGVDPDPIDRTDLDKVVIQINGENNNDTVTAYIDNVNYY</sequence>
<gene>
    <name evidence="2" type="ORF">BTO18_05720</name>
</gene>
<keyword evidence="3" id="KW-1185">Reference proteome</keyword>
<dbReference type="PROSITE" id="PS51257">
    <property type="entry name" value="PROKAR_LIPOPROTEIN"/>
    <property type="match status" value="1"/>
</dbReference>
<dbReference type="InterPro" id="IPR013783">
    <property type="entry name" value="Ig-like_fold"/>
</dbReference>
<dbReference type="RefSeq" id="WP_105015307.1">
    <property type="nucleotide sequence ID" value="NZ_MSCN01000001.1"/>
</dbReference>
<name>A0A2S7WM77_9FLAO</name>
<evidence type="ECO:0000259" key="1">
    <source>
        <dbReference type="SMART" id="SM00089"/>
    </source>
</evidence>
<organism evidence="2 3">
    <name type="scientific">Polaribacter porphyrae</name>
    <dbReference type="NCBI Taxonomy" id="1137780"/>
    <lineage>
        <taxon>Bacteria</taxon>
        <taxon>Pseudomonadati</taxon>
        <taxon>Bacteroidota</taxon>
        <taxon>Flavobacteriia</taxon>
        <taxon>Flavobacteriales</taxon>
        <taxon>Flavobacteriaceae</taxon>
    </lineage>
</organism>
<dbReference type="AlphaFoldDB" id="A0A2S7WM77"/>
<dbReference type="InterPro" id="IPR035986">
    <property type="entry name" value="PKD_dom_sf"/>
</dbReference>
<reference evidence="2 3" key="1">
    <citation type="submission" date="2016-12" db="EMBL/GenBank/DDBJ databases">
        <title>Trade-off between light-utilization and light-protection in marine flavobacteria.</title>
        <authorList>
            <person name="Kumagai Y."/>
            <person name="Yoshizawa S."/>
            <person name="Kogure K."/>
            <person name="Iwasaki W."/>
        </authorList>
    </citation>
    <scope>NUCLEOTIDE SEQUENCE [LARGE SCALE GENOMIC DNA]</scope>
    <source>
        <strain evidence="2 3">NBRC 108759</strain>
    </source>
</reference>
<dbReference type="InterPro" id="IPR022409">
    <property type="entry name" value="PKD/Chitinase_dom"/>
</dbReference>
<dbReference type="SMART" id="SM00089">
    <property type="entry name" value="PKD"/>
    <property type="match status" value="2"/>
</dbReference>
<dbReference type="SUPFAM" id="SSF49299">
    <property type="entry name" value="PKD domain"/>
    <property type="match status" value="1"/>
</dbReference>
<dbReference type="Gene3D" id="2.60.40.10">
    <property type="entry name" value="Immunoglobulins"/>
    <property type="match status" value="1"/>
</dbReference>
<proteinExistence type="predicted"/>
<dbReference type="Gene3D" id="2.60.120.260">
    <property type="entry name" value="Galactose-binding domain-like"/>
    <property type="match status" value="2"/>
</dbReference>
<feature type="domain" description="PKD/Chitinase" evidence="1">
    <location>
        <begin position="125"/>
        <end position="205"/>
    </location>
</feature>
<evidence type="ECO:0000313" key="2">
    <source>
        <dbReference type="EMBL" id="PQJ78714.1"/>
    </source>
</evidence>
<dbReference type="Proteomes" id="UP000238882">
    <property type="component" value="Unassembled WGS sequence"/>
</dbReference>
<evidence type="ECO:0000313" key="3">
    <source>
        <dbReference type="Proteomes" id="UP000238882"/>
    </source>
</evidence>
<feature type="domain" description="PKD/Chitinase" evidence="1">
    <location>
        <begin position="38"/>
        <end position="119"/>
    </location>
</feature>
<dbReference type="OrthoDB" id="5381604at2"/>
<dbReference type="EMBL" id="MSCN01000001">
    <property type="protein sequence ID" value="PQJ78714.1"/>
    <property type="molecule type" value="Genomic_DNA"/>
</dbReference>